<dbReference type="CDD" id="cd00144">
    <property type="entry name" value="MPP_PPP_family"/>
    <property type="match status" value="1"/>
</dbReference>
<accession>A0ABQ9YKK4</accession>
<name>A0ABQ9YKK4_9EUKA</name>
<proteinExistence type="inferred from homology"/>
<dbReference type="SUPFAM" id="SSF48452">
    <property type="entry name" value="TPR-like"/>
    <property type="match status" value="1"/>
</dbReference>
<feature type="compositionally biased region" description="Acidic residues" evidence="10">
    <location>
        <begin position="382"/>
        <end position="405"/>
    </location>
</feature>
<evidence type="ECO:0000256" key="2">
    <source>
        <dbReference type="ARBA" id="ARBA00022723"/>
    </source>
</evidence>
<dbReference type="InterPro" id="IPR008271">
    <property type="entry name" value="Ser/Thr_kinase_AS"/>
</dbReference>
<protein>
    <recommendedName>
        <fullName evidence="9">Serine/threonine-protein phosphatase</fullName>
        <ecNumber evidence="9">3.1.3.16</ecNumber>
    </recommendedName>
</protein>
<evidence type="ECO:0000259" key="11">
    <source>
        <dbReference type="PROSITE" id="PS50011"/>
    </source>
</evidence>
<evidence type="ECO:0000256" key="6">
    <source>
        <dbReference type="ARBA" id="ARBA00022840"/>
    </source>
</evidence>
<comment type="similarity">
    <text evidence="9">Belongs to the PPP phosphatase family.</text>
</comment>
<feature type="compositionally biased region" description="Basic and acidic residues" evidence="10">
    <location>
        <begin position="1534"/>
        <end position="1547"/>
    </location>
</feature>
<comment type="caution">
    <text evidence="12">The sequence shown here is derived from an EMBL/GenBank/DDBJ whole genome shotgun (WGS) entry which is preliminary data.</text>
</comment>
<feature type="region of interest" description="Disordered" evidence="10">
    <location>
        <begin position="603"/>
        <end position="625"/>
    </location>
</feature>
<evidence type="ECO:0000256" key="3">
    <source>
        <dbReference type="ARBA" id="ARBA00022737"/>
    </source>
</evidence>
<dbReference type="EMBL" id="JARBJD010000003">
    <property type="protein sequence ID" value="KAK2964289.1"/>
    <property type="molecule type" value="Genomic_DNA"/>
</dbReference>
<dbReference type="InterPro" id="IPR000719">
    <property type="entry name" value="Prot_kinase_dom"/>
</dbReference>
<comment type="cofactor">
    <cofactor evidence="1">
        <name>Mn(2+)</name>
        <dbReference type="ChEBI" id="CHEBI:29035"/>
    </cofactor>
</comment>
<keyword evidence="6 8" id="KW-0067">ATP-binding</keyword>
<dbReference type="Gene3D" id="3.60.21.10">
    <property type="match status" value="1"/>
</dbReference>
<dbReference type="PRINTS" id="PR00114">
    <property type="entry name" value="STPHPHTASE"/>
</dbReference>
<dbReference type="InterPro" id="IPR017441">
    <property type="entry name" value="Protein_kinase_ATP_BS"/>
</dbReference>
<dbReference type="GO" id="GO:0004722">
    <property type="term" value="F:protein serine/threonine phosphatase activity"/>
    <property type="evidence" value="ECO:0007669"/>
    <property type="project" value="UniProtKB-EC"/>
</dbReference>
<dbReference type="PROSITE" id="PS50011">
    <property type="entry name" value="PROTEIN_KINASE_DOM"/>
    <property type="match status" value="1"/>
</dbReference>
<dbReference type="InterPro" id="IPR006186">
    <property type="entry name" value="Ser/Thr-sp_prot-phosphatase"/>
</dbReference>
<dbReference type="CDD" id="cd14014">
    <property type="entry name" value="STKc_PknB_like"/>
    <property type="match status" value="1"/>
</dbReference>
<feature type="region of interest" description="Disordered" evidence="10">
    <location>
        <begin position="1484"/>
        <end position="1547"/>
    </location>
</feature>
<keyword evidence="4 8" id="KW-0547">Nucleotide-binding</keyword>
<organism evidence="12 13">
    <name type="scientific">Blattamonas nauphoetae</name>
    <dbReference type="NCBI Taxonomy" id="2049346"/>
    <lineage>
        <taxon>Eukaryota</taxon>
        <taxon>Metamonada</taxon>
        <taxon>Preaxostyla</taxon>
        <taxon>Oxymonadida</taxon>
        <taxon>Blattamonas</taxon>
    </lineage>
</organism>
<sequence>MRPLTKANNLIRSGNKLFYQLRYSESIEKYSAAISICTTHHISEEVLSVAYSNRSMANFRLEHYKLSLDDAQNALNISSDYVKNKFSALRHFTEAHTDFSNLTRIIPNSQILQERLRLCTDTQYEYNLVSRLTDAQQGHVKLPDWRTIDLPKDYKGPTLEEDEEVTDTFVQKMLDYGEEFIKLHDPNDCQPCYPERLVLQILERGTAILRQEPTCVDILPTCPGSPTQTISLQSGTFGSPTRFSTQSAAHGSPVHIPFISQSPVPLSMSPIPGSPPWRQTHSENFLQHLNIAYPSPASSPPISEMFGSRTPLDTSYKIYNMQSPHQPRLKSMIGIKNQAKFNNDESSLSFSGMGQQDLGLVERKKEKREKSVTPTPSPPDDNSAESEDKSDDGSESESSETETDPDAWHSVEQRPSNTHHLTTRDTSRTSTLQHLARFDNTFLLLGNEVDIDNNPIILIAHNISLEMPDLSVGIDDRETLADVEEEMGRLESETIASDNFSFDGRSSLAASRHLSSSASLPVSSFLSMGLADTPATQRTRQTENQFGMNSVFDLADDVMREDVRCTCGMFDSQTWNEMYKRQKKKMKRQRKDEKELSALHAAMTPPLSGQHSSPPPPSPPTSEVYSLTHFSSEQATPFQSDLTTTPKLNGVIDEDVVAMPFQPLQTASQYFQPPLSNPMFVTSQPSPSNSDVSKNSLSPFAPFMGIPQPALTAPPTVSSEGQPAFEIVPLRFPTAHHSQHSDFNPSLSPDLDAGIVRMSNNETGPSSPLYLPTRHSPSPTPVLRGMPSPQRWKASLIGDLHGQFNDLLVVLKATGMPSHDHPFVFLGDYVDRGKCGVEVVMILLCLKLAHPQQVVILRGNHESADVNVTYGFVTEVKKKYNYKVYFWFAKLFSAMPLCAILNNKVFCVHGGVPPLPSFVLPELKMRNGMVWTRRGYCEADEVEDDDEVDSALSPFDQPLYYRNPDRFFAEQKRVSVDDYRKMKMSERVLRDADGEVSPRLSGQALLHEIRSIKRPSDPLSDGLTTALLWSDPSEKDGLQVSPRMAGFLFGPDMTKAFLSETGLEMVVRAHQTQMKGHSIQFRTQMSCLTLFSAPSMDEKQQGKGAWAQILFDDSEDFTMKPTNQRQEGRTEIRKKSFLVEIHEFPLRPQVKKSKMSNPQTIPQQTVQQILQQRGYQNPLFLGQGQFGAVYRVEKDYKFFAAKLVLTERVSPGELRAGTFLLQKGFTSQYLVNFHEHVLIPPYTLFVMDYANLPDLSESHKITPQMPPSTVFMIAYQILGGLSVMHESGLIHRDIKPDNVLFHYDHDIDKVFAKISDYGTATDLKSRNEMQFSLMQKTQLANTFAGTPIYMAPEQTIYEQDYGYTVDCWAVGIMIFQFLYGKHPFNISSYASMARSIEQGVQFPENPYHPNNPEHASMQQLNYVIQGLLEPNPQNRLRAHDAISLECFRNLWDLPNPSLTWPQYTALMKNPYLAHPTRPTLPNVVAPIAPVAPTPPATSQQRTPSSLPTHHQQQAPPPEPAPLAPSHQQTPSPKPKQEDTRPRYESVESLKEIPIKCGNRCIERRQYLNSLITIET</sequence>
<dbReference type="InterPro" id="IPR013235">
    <property type="entry name" value="PPP_dom"/>
</dbReference>
<feature type="domain" description="Protein kinase" evidence="11">
    <location>
        <begin position="1175"/>
        <end position="1447"/>
    </location>
</feature>
<keyword evidence="7" id="KW-0464">Manganese</keyword>
<dbReference type="PROSITE" id="PS00107">
    <property type="entry name" value="PROTEIN_KINASE_ATP"/>
    <property type="match status" value="1"/>
</dbReference>
<dbReference type="EC" id="3.1.3.16" evidence="9"/>
<feature type="binding site" evidence="8">
    <location>
        <position position="1202"/>
    </location>
    <ligand>
        <name>ATP</name>
        <dbReference type="ChEBI" id="CHEBI:30616"/>
    </ligand>
</feature>
<dbReference type="Pfam" id="PF00069">
    <property type="entry name" value="Pkinase"/>
    <property type="match status" value="1"/>
</dbReference>
<dbReference type="SMART" id="SM00156">
    <property type="entry name" value="PP2Ac"/>
    <property type="match status" value="1"/>
</dbReference>
<feature type="compositionally biased region" description="Polar residues" evidence="10">
    <location>
        <begin position="1497"/>
        <end position="1506"/>
    </location>
</feature>
<evidence type="ECO:0000256" key="8">
    <source>
        <dbReference type="PROSITE-ProRule" id="PRU10141"/>
    </source>
</evidence>
<comment type="catalytic activity">
    <reaction evidence="9">
        <text>O-phospho-L-threonyl-[protein] + H2O = L-threonyl-[protein] + phosphate</text>
        <dbReference type="Rhea" id="RHEA:47004"/>
        <dbReference type="Rhea" id="RHEA-COMP:11060"/>
        <dbReference type="Rhea" id="RHEA-COMP:11605"/>
        <dbReference type="ChEBI" id="CHEBI:15377"/>
        <dbReference type="ChEBI" id="CHEBI:30013"/>
        <dbReference type="ChEBI" id="CHEBI:43474"/>
        <dbReference type="ChEBI" id="CHEBI:61977"/>
        <dbReference type="EC" id="3.1.3.16"/>
    </reaction>
</comment>
<dbReference type="Proteomes" id="UP001281761">
    <property type="component" value="Unassembled WGS sequence"/>
</dbReference>
<keyword evidence="5 9" id="KW-0378">Hydrolase</keyword>
<dbReference type="SMART" id="SM00220">
    <property type="entry name" value="S_TKc"/>
    <property type="match status" value="1"/>
</dbReference>
<dbReference type="PANTHER" id="PTHR45668:SF5">
    <property type="entry name" value="SERINE_THREONINE-PROTEIN PHOSPHATASE 5"/>
    <property type="match status" value="1"/>
</dbReference>
<dbReference type="PANTHER" id="PTHR45668">
    <property type="entry name" value="SERINE/THREONINE-PROTEIN PHOSPHATASE 5-RELATED"/>
    <property type="match status" value="1"/>
</dbReference>
<dbReference type="InterPro" id="IPR004843">
    <property type="entry name" value="Calcineurin-like_PHP"/>
</dbReference>
<dbReference type="Pfam" id="PF00149">
    <property type="entry name" value="Metallophos"/>
    <property type="match status" value="1"/>
</dbReference>
<dbReference type="InterPro" id="IPR029052">
    <property type="entry name" value="Metallo-depent_PP-like"/>
</dbReference>
<dbReference type="Gene3D" id="1.10.510.10">
    <property type="entry name" value="Transferase(Phosphotransferase) domain 1"/>
    <property type="match status" value="1"/>
</dbReference>
<gene>
    <name evidence="12" type="ORF">BLNAU_820</name>
</gene>
<evidence type="ECO:0000256" key="7">
    <source>
        <dbReference type="ARBA" id="ARBA00023211"/>
    </source>
</evidence>
<keyword evidence="2" id="KW-0479">Metal-binding</keyword>
<keyword evidence="3" id="KW-0677">Repeat</keyword>
<dbReference type="InterPro" id="IPR011990">
    <property type="entry name" value="TPR-like_helical_dom_sf"/>
</dbReference>
<dbReference type="InterPro" id="IPR051134">
    <property type="entry name" value="PPP_phosphatase"/>
</dbReference>
<dbReference type="PROSITE" id="PS00108">
    <property type="entry name" value="PROTEIN_KINASE_ST"/>
    <property type="match status" value="1"/>
</dbReference>
<feature type="region of interest" description="Disordered" evidence="10">
    <location>
        <begin position="361"/>
        <end position="429"/>
    </location>
</feature>
<evidence type="ECO:0000256" key="10">
    <source>
        <dbReference type="SAM" id="MobiDB-lite"/>
    </source>
</evidence>
<dbReference type="Pfam" id="PF08321">
    <property type="entry name" value="PPP5"/>
    <property type="match status" value="1"/>
</dbReference>
<dbReference type="Gene3D" id="1.25.40.10">
    <property type="entry name" value="Tetratricopeptide repeat domain"/>
    <property type="match status" value="1"/>
</dbReference>
<dbReference type="SUPFAM" id="SSF56300">
    <property type="entry name" value="Metallo-dependent phosphatases"/>
    <property type="match status" value="1"/>
</dbReference>
<evidence type="ECO:0000313" key="13">
    <source>
        <dbReference type="Proteomes" id="UP001281761"/>
    </source>
</evidence>
<keyword evidence="13" id="KW-1185">Reference proteome</keyword>
<dbReference type="SUPFAM" id="SSF56112">
    <property type="entry name" value="Protein kinase-like (PK-like)"/>
    <property type="match status" value="1"/>
</dbReference>
<feature type="compositionally biased region" description="Basic and acidic residues" evidence="10">
    <location>
        <begin position="361"/>
        <end position="371"/>
    </location>
</feature>
<evidence type="ECO:0000256" key="9">
    <source>
        <dbReference type="RuleBase" id="RU004273"/>
    </source>
</evidence>
<dbReference type="PROSITE" id="PS00125">
    <property type="entry name" value="SER_THR_PHOSPHATASE"/>
    <property type="match status" value="1"/>
</dbReference>
<evidence type="ECO:0000256" key="4">
    <source>
        <dbReference type="ARBA" id="ARBA00022741"/>
    </source>
</evidence>
<evidence type="ECO:0000256" key="1">
    <source>
        <dbReference type="ARBA" id="ARBA00001936"/>
    </source>
</evidence>
<dbReference type="InterPro" id="IPR011009">
    <property type="entry name" value="Kinase-like_dom_sf"/>
</dbReference>
<evidence type="ECO:0000313" key="12">
    <source>
        <dbReference type="EMBL" id="KAK2964289.1"/>
    </source>
</evidence>
<reference evidence="12 13" key="1">
    <citation type="journal article" date="2022" name="bioRxiv">
        <title>Genomics of Preaxostyla Flagellates Illuminates Evolutionary Transitions and the Path Towards Mitochondrial Loss.</title>
        <authorList>
            <person name="Novak L.V.F."/>
            <person name="Treitli S.C."/>
            <person name="Pyrih J."/>
            <person name="Halakuc P."/>
            <person name="Pipaliya S.V."/>
            <person name="Vacek V."/>
            <person name="Brzon O."/>
            <person name="Soukal P."/>
            <person name="Eme L."/>
            <person name="Dacks J.B."/>
            <person name="Karnkowska A."/>
            <person name="Elias M."/>
            <person name="Hampl V."/>
        </authorList>
    </citation>
    <scope>NUCLEOTIDE SEQUENCE [LARGE SCALE GENOMIC DNA]</scope>
    <source>
        <strain evidence="12">NAU3</strain>
        <tissue evidence="12">Gut</tissue>
    </source>
</reference>
<evidence type="ECO:0000256" key="5">
    <source>
        <dbReference type="ARBA" id="ARBA00022801"/>
    </source>
</evidence>